<name>W9GCX1_9MICO</name>
<dbReference type="GO" id="GO:0008818">
    <property type="term" value="F:cobalamin 5'-phosphate synthase activity"/>
    <property type="evidence" value="ECO:0007669"/>
    <property type="project" value="UniProtKB-UniRule"/>
</dbReference>
<evidence type="ECO:0000256" key="4">
    <source>
        <dbReference type="ARBA" id="ARBA00010561"/>
    </source>
</evidence>
<dbReference type="GO" id="GO:0009236">
    <property type="term" value="P:cobalamin biosynthetic process"/>
    <property type="evidence" value="ECO:0007669"/>
    <property type="project" value="UniProtKB-UniRule"/>
</dbReference>
<feature type="transmembrane region" description="Helical" evidence="19">
    <location>
        <begin position="28"/>
        <end position="52"/>
    </location>
</feature>
<evidence type="ECO:0000256" key="10">
    <source>
        <dbReference type="ARBA" id="ARBA00022692"/>
    </source>
</evidence>
<evidence type="ECO:0000256" key="18">
    <source>
        <dbReference type="ARBA" id="ARBA00049504"/>
    </source>
</evidence>
<comment type="function">
    <text evidence="14 19">Joins adenosylcobinamide-GDP and alpha-ribazole to generate adenosylcobalamin (Ado-cobalamin). Also synthesizes adenosylcobalamin 5'-phosphate from adenosylcobinamide-GDP and alpha-ribazole 5'-phosphate.</text>
</comment>
<dbReference type="HAMAP" id="MF_00719">
    <property type="entry name" value="CobS"/>
    <property type="match status" value="1"/>
</dbReference>
<dbReference type="RefSeq" id="WP_034721891.1">
    <property type="nucleotide sequence ID" value="NZ_AWQS01000351.1"/>
</dbReference>
<dbReference type="PANTHER" id="PTHR34148">
    <property type="entry name" value="ADENOSYLCOBINAMIDE-GDP RIBAZOLETRANSFERASE"/>
    <property type="match status" value="1"/>
</dbReference>
<accession>W9GCX1</accession>
<comment type="pathway">
    <text evidence="3 19">Cofactor biosynthesis; adenosylcobalamin biosynthesis; adenosylcobalamin from cob(II)yrinate a,c-diamide: step 7/7.</text>
</comment>
<dbReference type="PATRIC" id="fig|584657.3.peg.4075"/>
<evidence type="ECO:0000256" key="9">
    <source>
        <dbReference type="ARBA" id="ARBA00022679"/>
    </source>
</evidence>
<gene>
    <name evidence="19" type="primary">cobS</name>
    <name evidence="20" type="ORF">N864_12705</name>
</gene>
<keyword evidence="11 19" id="KW-0460">Magnesium</keyword>
<dbReference type="OrthoDB" id="9794223at2"/>
<evidence type="ECO:0000256" key="6">
    <source>
        <dbReference type="ARBA" id="ARBA00015850"/>
    </source>
</evidence>
<keyword evidence="9 19" id="KW-0808">Transferase</keyword>
<keyword evidence="13 19" id="KW-0472">Membrane</keyword>
<dbReference type="PANTHER" id="PTHR34148:SF1">
    <property type="entry name" value="ADENOSYLCOBINAMIDE-GDP RIBAZOLETRANSFERASE"/>
    <property type="match status" value="1"/>
</dbReference>
<comment type="cofactor">
    <cofactor evidence="1 19">
        <name>Mg(2+)</name>
        <dbReference type="ChEBI" id="CHEBI:18420"/>
    </cofactor>
</comment>
<dbReference type="GO" id="GO:0051073">
    <property type="term" value="F:adenosylcobinamide-GDP ribazoletransferase activity"/>
    <property type="evidence" value="ECO:0007669"/>
    <property type="project" value="UniProtKB-UniRule"/>
</dbReference>
<comment type="subcellular location">
    <subcellularLocation>
        <location evidence="2 19">Cell membrane</location>
        <topology evidence="2 19">Multi-pass membrane protein</topology>
    </subcellularLocation>
</comment>
<dbReference type="AlphaFoldDB" id="W9GCX1"/>
<evidence type="ECO:0000256" key="14">
    <source>
        <dbReference type="ARBA" id="ARBA00025228"/>
    </source>
</evidence>
<dbReference type="Pfam" id="PF02654">
    <property type="entry name" value="CobS"/>
    <property type="match status" value="1"/>
</dbReference>
<comment type="catalytic activity">
    <reaction evidence="17 19">
        <text>alpha-ribazole + adenosylcob(III)inamide-GDP = adenosylcob(III)alamin + GMP + H(+)</text>
        <dbReference type="Rhea" id="RHEA:16049"/>
        <dbReference type="ChEBI" id="CHEBI:10329"/>
        <dbReference type="ChEBI" id="CHEBI:15378"/>
        <dbReference type="ChEBI" id="CHEBI:18408"/>
        <dbReference type="ChEBI" id="CHEBI:58115"/>
        <dbReference type="ChEBI" id="CHEBI:60487"/>
        <dbReference type="EC" id="2.7.8.26"/>
    </reaction>
</comment>
<feature type="transmembrane region" description="Helical" evidence="19">
    <location>
        <begin position="202"/>
        <end position="219"/>
    </location>
</feature>
<dbReference type="UniPathway" id="UPA00148">
    <property type="reaction ID" value="UER00238"/>
</dbReference>
<dbReference type="Proteomes" id="UP000019494">
    <property type="component" value="Unassembled WGS sequence"/>
</dbReference>
<evidence type="ECO:0000256" key="2">
    <source>
        <dbReference type="ARBA" id="ARBA00004651"/>
    </source>
</evidence>
<keyword evidence="10 19" id="KW-0812">Transmembrane</keyword>
<sequence>MPDAWRLCMGTFLAVPVRPPRRVDRRTAGWAMVLAPATTVPALLVWAALVAVVVHERLPPSVAAALAVATPVLLSRAMHLDGLADTADGLSAGYDRERSLEVMRRSDVGPSGAAALVLVLLVDVACLAALLRTVPGAVLAGTALVASRLAPALASCGRPAARPGGLGRSVAGSVGPAGLVVTVVVVMLLGAVAAWLGHLPSYAAVLVPLAALLGAEAVTRRATRRLGGVTGDVVGAAIEAALAAALVTATLLATG</sequence>
<evidence type="ECO:0000256" key="12">
    <source>
        <dbReference type="ARBA" id="ARBA00022989"/>
    </source>
</evidence>
<evidence type="ECO:0000313" key="21">
    <source>
        <dbReference type="Proteomes" id="UP000019494"/>
    </source>
</evidence>
<evidence type="ECO:0000256" key="5">
    <source>
        <dbReference type="ARBA" id="ARBA00013200"/>
    </source>
</evidence>
<feature type="transmembrane region" description="Helical" evidence="19">
    <location>
        <begin position="231"/>
        <end position="253"/>
    </location>
</feature>
<keyword evidence="12 19" id="KW-1133">Transmembrane helix</keyword>
<evidence type="ECO:0000313" key="20">
    <source>
        <dbReference type="EMBL" id="EWT04036.1"/>
    </source>
</evidence>
<keyword evidence="7 19" id="KW-1003">Cell membrane</keyword>
<comment type="catalytic activity">
    <reaction evidence="18 19">
        <text>alpha-ribazole 5'-phosphate + adenosylcob(III)inamide-GDP = adenosylcob(III)alamin 5'-phosphate + GMP + H(+)</text>
        <dbReference type="Rhea" id="RHEA:23560"/>
        <dbReference type="ChEBI" id="CHEBI:15378"/>
        <dbReference type="ChEBI" id="CHEBI:57918"/>
        <dbReference type="ChEBI" id="CHEBI:58115"/>
        <dbReference type="ChEBI" id="CHEBI:60487"/>
        <dbReference type="ChEBI" id="CHEBI:60493"/>
        <dbReference type="EC" id="2.7.8.26"/>
    </reaction>
</comment>
<evidence type="ECO:0000256" key="17">
    <source>
        <dbReference type="ARBA" id="ARBA00048623"/>
    </source>
</evidence>
<feature type="transmembrane region" description="Helical" evidence="19">
    <location>
        <begin position="177"/>
        <end position="196"/>
    </location>
</feature>
<dbReference type="EMBL" id="AWQS01000351">
    <property type="protein sequence ID" value="EWT04036.1"/>
    <property type="molecule type" value="Genomic_DNA"/>
</dbReference>
<evidence type="ECO:0000256" key="7">
    <source>
        <dbReference type="ARBA" id="ARBA00022475"/>
    </source>
</evidence>
<keyword evidence="21" id="KW-1185">Reference proteome</keyword>
<dbReference type="InterPro" id="IPR003805">
    <property type="entry name" value="CobS"/>
</dbReference>
<evidence type="ECO:0000256" key="1">
    <source>
        <dbReference type="ARBA" id="ARBA00001946"/>
    </source>
</evidence>
<evidence type="ECO:0000256" key="13">
    <source>
        <dbReference type="ARBA" id="ARBA00023136"/>
    </source>
</evidence>
<evidence type="ECO:0000256" key="3">
    <source>
        <dbReference type="ARBA" id="ARBA00004663"/>
    </source>
</evidence>
<comment type="caution">
    <text evidence="20">The sequence shown here is derived from an EMBL/GenBank/DDBJ whole genome shotgun (WGS) entry which is preliminary data.</text>
</comment>
<comment type="similarity">
    <text evidence="4 19">Belongs to the CobS family.</text>
</comment>
<reference evidence="21" key="1">
    <citation type="submission" date="2013-08" db="EMBL/GenBank/DDBJ databases">
        <title>Intrasporangium oryzae NRRL B-24470.</title>
        <authorList>
            <person name="Liu H."/>
            <person name="Wang G."/>
        </authorList>
    </citation>
    <scope>NUCLEOTIDE SEQUENCE [LARGE SCALE GENOMIC DNA]</scope>
    <source>
        <strain evidence="21">Q5-1</strain>
    </source>
</reference>
<evidence type="ECO:0000256" key="19">
    <source>
        <dbReference type="HAMAP-Rule" id="MF_00719"/>
    </source>
</evidence>
<keyword evidence="8 19" id="KW-0169">Cobalamin biosynthesis</keyword>
<dbReference type="EC" id="2.7.8.26" evidence="5 19"/>
<evidence type="ECO:0000256" key="8">
    <source>
        <dbReference type="ARBA" id="ARBA00022573"/>
    </source>
</evidence>
<evidence type="ECO:0000256" key="11">
    <source>
        <dbReference type="ARBA" id="ARBA00022842"/>
    </source>
</evidence>
<evidence type="ECO:0000256" key="15">
    <source>
        <dbReference type="ARBA" id="ARBA00032605"/>
    </source>
</evidence>
<feature type="transmembrane region" description="Helical" evidence="19">
    <location>
        <begin position="113"/>
        <end position="131"/>
    </location>
</feature>
<proteinExistence type="inferred from homology"/>
<dbReference type="GO" id="GO:0005886">
    <property type="term" value="C:plasma membrane"/>
    <property type="evidence" value="ECO:0007669"/>
    <property type="project" value="UniProtKB-SubCell"/>
</dbReference>
<protein>
    <recommendedName>
        <fullName evidence="6 19">Adenosylcobinamide-GDP ribazoletransferase</fullName>
        <ecNumber evidence="5 19">2.7.8.26</ecNumber>
    </recommendedName>
    <alternativeName>
        <fullName evidence="16 19">Cobalamin synthase</fullName>
    </alternativeName>
    <alternativeName>
        <fullName evidence="15 19">Cobalamin-5'-phosphate synthase</fullName>
    </alternativeName>
</protein>
<evidence type="ECO:0000256" key="16">
    <source>
        <dbReference type="ARBA" id="ARBA00032853"/>
    </source>
</evidence>
<organism evidence="20 21">
    <name type="scientific">Intrasporangium chromatireducens Q5-1</name>
    <dbReference type="NCBI Taxonomy" id="584657"/>
    <lineage>
        <taxon>Bacteria</taxon>
        <taxon>Bacillati</taxon>
        <taxon>Actinomycetota</taxon>
        <taxon>Actinomycetes</taxon>
        <taxon>Micrococcales</taxon>
        <taxon>Intrasporangiaceae</taxon>
        <taxon>Intrasporangium</taxon>
    </lineage>
</organism>